<evidence type="ECO:0000313" key="1">
    <source>
        <dbReference type="EMBL" id="GBN55930.1"/>
    </source>
</evidence>
<evidence type="ECO:0000313" key="2">
    <source>
        <dbReference type="Proteomes" id="UP000499080"/>
    </source>
</evidence>
<reference evidence="1 2" key="1">
    <citation type="journal article" date="2019" name="Sci. Rep.">
        <title>Orb-weaving spider Araneus ventricosus genome elucidates the spidroin gene catalogue.</title>
        <authorList>
            <person name="Kono N."/>
            <person name="Nakamura H."/>
            <person name="Ohtoshi R."/>
            <person name="Moran D.A.P."/>
            <person name="Shinohara A."/>
            <person name="Yoshida Y."/>
            <person name="Fujiwara M."/>
            <person name="Mori M."/>
            <person name="Tomita M."/>
            <person name="Arakawa K."/>
        </authorList>
    </citation>
    <scope>NUCLEOTIDE SEQUENCE [LARGE SCALE GENOMIC DNA]</scope>
</reference>
<dbReference type="AlphaFoldDB" id="A0A4Y2PZA7"/>
<name>A0A4Y2PZA7_ARAVE</name>
<keyword evidence="2" id="KW-1185">Reference proteome</keyword>
<gene>
    <name evidence="1" type="ORF">AVEN_169468_1</name>
</gene>
<organism evidence="1 2">
    <name type="scientific">Araneus ventricosus</name>
    <name type="common">Orbweaver spider</name>
    <name type="synonym">Epeira ventricosa</name>
    <dbReference type="NCBI Taxonomy" id="182803"/>
    <lineage>
        <taxon>Eukaryota</taxon>
        <taxon>Metazoa</taxon>
        <taxon>Ecdysozoa</taxon>
        <taxon>Arthropoda</taxon>
        <taxon>Chelicerata</taxon>
        <taxon>Arachnida</taxon>
        <taxon>Araneae</taxon>
        <taxon>Araneomorphae</taxon>
        <taxon>Entelegynae</taxon>
        <taxon>Araneoidea</taxon>
        <taxon>Araneidae</taxon>
        <taxon>Araneus</taxon>
    </lineage>
</organism>
<sequence length="145" mass="16007">MDSRTRSEFAGLLRTHGAATMIPETRLMTDVKDETMGLIYSYRKKSIGARSWNRDVHPTGLLLLIQAEGQVLPRTLLGLRVIVSPVAHEHPVSQIAILVCSSLALQICKLAAKLTRQECKCATSLQQVNASFEVTTRRTCCKLAT</sequence>
<proteinExistence type="predicted"/>
<comment type="caution">
    <text evidence="1">The sequence shown here is derived from an EMBL/GenBank/DDBJ whole genome shotgun (WGS) entry which is preliminary data.</text>
</comment>
<accession>A0A4Y2PZA7</accession>
<dbReference type="EMBL" id="BGPR01012409">
    <property type="protein sequence ID" value="GBN55930.1"/>
    <property type="molecule type" value="Genomic_DNA"/>
</dbReference>
<dbReference type="Proteomes" id="UP000499080">
    <property type="component" value="Unassembled WGS sequence"/>
</dbReference>
<protein>
    <submittedName>
        <fullName evidence="1">Uncharacterized protein</fullName>
    </submittedName>
</protein>